<evidence type="ECO:0000256" key="1">
    <source>
        <dbReference type="ARBA" id="ARBA00022801"/>
    </source>
</evidence>
<reference evidence="6 7" key="1">
    <citation type="submission" date="2016-03" db="EMBL/GenBank/DDBJ databases">
        <authorList>
            <person name="Ploux O."/>
        </authorList>
    </citation>
    <scope>NUCLEOTIDE SEQUENCE [LARGE SCALE GENOMIC DNA]</scope>
    <source>
        <strain evidence="6 7">UAMH 11012</strain>
    </source>
</reference>
<name>A0A1L7WKG8_9HELO</name>
<evidence type="ECO:0000256" key="2">
    <source>
        <dbReference type="SAM" id="SignalP"/>
    </source>
</evidence>
<protein>
    <submittedName>
        <fullName evidence="6">Related to alpha-N-acetylglucosaminidase</fullName>
    </submittedName>
</protein>
<dbReference type="Pfam" id="PF05089">
    <property type="entry name" value="NAGLU"/>
    <property type="match status" value="1"/>
</dbReference>
<dbReference type="Pfam" id="PF12972">
    <property type="entry name" value="NAGLU_C"/>
    <property type="match status" value="1"/>
</dbReference>
<feature type="signal peptide" evidence="2">
    <location>
        <begin position="1"/>
        <end position="20"/>
    </location>
</feature>
<dbReference type="Gene3D" id="1.20.120.670">
    <property type="entry name" value="N-acetyl-b-d-glucoasminidase"/>
    <property type="match status" value="1"/>
</dbReference>
<dbReference type="Pfam" id="PF12971">
    <property type="entry name" value="NAGLU_N"/>
    <property type="match status" value="1"/>
</dbReference>
<dbReference type="AlphaFoldDB" id="A0A1L7WKG8"/>
<proteinExistence type="predicted"/>
<keyword evidence="1" id="KW-0378">Hydrolase</keyword>
<evidence type="ECO:0000259" key="4">
    <source>
        <dbReference type="Pfam" id="PF12971"/>
    </source>
</evidence>
<accession>A0A1L7WKG8</accession>
<dbReference type="GO" id="GO:0016787">
    <property type="term" value="F:hydrolase activity"/>
    <property type="evidence" value="ECO:0007669"/>
    <property type="project" value="UniProtKB-KW"/>
</dbReference>
<dbReference type="InterPro" id="IPR024732">
    <property type="entry name" value="NAGLU_C"/>
</dbReference>
<dbReference type="PANTHER" id="PTHR12872">
    <property type="entry name" value="ALPHA-N-ACETYLGLUCOSAMINIDASE"/>
    <property type="match status" value="1"/>
</dbReference>
<gene>
    <name evidence="6" type="ORF">PAC_03147</name>
</gene>
<dbReference type="Gene3D" id="3.30.379.10">
    <property type="entry name" value="Chitobiase/beta-hexosaminidase domain 2-like"/>
    <property type="match status" value="1"/>
</dbReference>
<evidence type="ECO:0000259" key="3">
    <source>
        <dbReference type="Pfam" id="PF05089"/>
    </source>
</evidence>
<dbReference type="EMBL" id="FJOG01000003">
    <property type="protein sequence ID" value="CZR53269.1"/>
    <property type="molecule type" value="Genomic_DNA"/>
</dbReference>
<dbReference type="InterPro" id="IPR029018">
    <property type="entry name" value="Hex-like_dom2"/>
</dbReference>
<evidence type="ECO:0000313" key="6">
    <source>
        <dbReference type="EMBL" id="CZR53269.1"/>
    </source>
</evidence>
<dbReference type="PANTHER" id="PTHR12872:SF1">
    <property type="entry name" value="ALPHA-N-ACETYLGLUCOSAMINIDASE"/>
    <property type="match status" value="1"/>
</dbReference>
<organism evidence="6 7">
    <name type="scientific">Phialocephala subalpina</name>
    <dbReference type="NCBI Taxonomy" id="576137"/>
    <lineage>
        <taxon>Eukaryota</taxon>
        <taxon>Fungi</taxon>
        <taxon>Dikarya</taxon>
        <taxon>Ascomycota</taxon>
        <taxon>Pezizomycotina</taxon>
        <taxon>Leotiomycetes</taxon>
        <taxon>Helotiales</taxon>
        <taxon>Mollisiaceae</taxon>
        <taxon>Phialocephala</taxon>
        <taxon>Phialocephala fortinii species complex</taxon>
    </lineage>
</organism>
<dbReference type="OrthoDB" id="64736at2759"/>
<evidence type="ECO:0000259" key="5">
    <source>
        <dbReference type="Pfam" id="PF12972"/>
    </source>
</evidence>
<dbReference type="InterPro" id="IPR007781">
    <property type="entry name" value="NAGLU"/>
</dbReference>
<feature type="domain" description="Alpha-N-acetylglucosaminidase C-terminal" evidence="5">
    <location>
        <begin position="475"/>
        <end position="729"/>
    </location>
</feature>
<dbReference type="InterPro" id="IPR024733">
    <property type="entry name" value="NAGLU_tim-barrel"/>
</dbReference>
<sequence>MRLFGLWTWIWTTFVVSVLSQQGILDLVARRMPNHVNAFEFQLTGNESLPIKSSSILTNDKYGISSTTNGKILVEGNSLSALASGLHRYLTDVVHVDIWWFIGSQLDVGNSTLPLLATPLNGSSIVPWRYHFNTVTFSYLAAFWTWDDWELQLDWMALHGINLPLAWVGFEKTLVEVYREIGLTDSEILEYFSGPAFQSWNRFGNIQASWGGTLPMEWINNQFELQKNITKRMVDLGMTPVLPSFAGFVPEAITRVLPNATIVTFTSNWGSFPAPYTNPLFLEPTDPNFAILQNSFISKQTAALGNITHVYTLDQYNENTPYSGDLDYLRNSSYSTLQSLKAVDPDAIWMMQGWLFFALSSFWTDTRIEAYLGAVEVDTNMLILDLISEDAPQWQRTNGYYGKPWLWCQVQDFGGNNGLYGQIENITINSMEAFANSSSLVGFGHTPESQEGNEVVYDLLLDQAWSASPIDTKAYFANWVSRRYSGNGVIPSETYAAWDILRSTVYNNTNASILAVTSSILEKSPSANNMLLLPDCTGPDSRDLAYSPADLISAWNLLFNASKTNPALWNNPGYAHDITDVTRQVLANNFTDIYLSFISTYNSSAASNATLSPIASNMTSLLTTLDNLLLSLPAFSLSTWLDAAHAWSTNTTLQAFYDYNARNLITLWGPDGEITDYASRQWGGLIGTYYKPRWQIFIDYVLVTPVASYNDTELKTKLRTFEDSWQVAGANGTAVMSRIAEGEELKGVIGAVVSNWGVAFGI</sequence>
<feature type="domain" description="Alpha-N-acetylglucosaminidase tim-barrel" evidence="3">
    <location>
        <begin position="129"/>
        <end position="466"/>
    </location>
</feature>
<keyword evidence="7" id="KW-1185">Reference proteome</keyword>
<dbReference type="Proteomes" id="UP000184330">
    <property type="component" value="Unassembled WGS sequence"/>
</dbReference>
<feature type="domain" description="Alpha-N-acetylglucosaminidase N-terminal" evidence="4">
    <location>
        <begin position="23"/>
        <end position="114"/>
    </location>
</feature>
<dbReference type="Gene3D" id="3.20.20.80">
    <property type="entry name" value="Glycosidases"/>
    <property type="match status" value="1"/>
</dbReference>
<evidence type="ECO:0000313" key="7">
    <source>
        <dbReference type="Proteomes" id="UP000184330"/>
    </source>
</evidence>
<feature type="chain" id="PRO_5012431097" evidence="2">
    <location>
        <begin position="21"/>
        <end position="762"/>
    </location>
</feature>
<keyword evidence="2" id="KW-0732">Signal</keyword>
<dbReference type="InterPro" id="IPR024240">
    <property type="entry name" value="NAGLU_N"/>
</dbReference>
<dbReference type="STRING" id="576137.A0A1L7WKG8"/>